<proteinExistence type="predicted"/>
<gene>
    <name evidence="2" type="ORF">AKJ09_05592</name>
</gene>
<dbReference type="PATRIC" id="fig|1391654.3.peg.5671"/>
<sequence>MRHLSLSGSIFAGVFLAGVGLAGVLAGGCESNGQGCTVDQDCAVGNVCRSNKCTTLDPNDSGVDGATPVPPTPACSATGGACNVDTDCCSNRCSTGRCADVAGSSGRPGSSGSSGTSGTSGTSGSSGVQPCSDLYGACFSDTDCCSGFTCQSNSCR</sequence>
<dbReference type="Proteomes" id="UP000064967">
    <property type="component" value="Chromosome"/>
</dbReference>
<feature type="compositionally biased region" description="Low complexity" evidence="1">
    <location>
        <begin position="103"/>
        <end position="125"/>
    </location>
</feature>
<keyword evidence="3" id="KW-1185">Reference proteome</keyword>
<dbReference type="EMBL" id="CP012333">
    <property type="protein sequence ID" value="AKU98928.1"/>
    <property type="molecule type" value="Genomic_DNA"/>
</dbReference>
<feature type="region of interest" description="Disordered" evidence="1">
    <location>
        <begin position="100"/>
        <end position="125"/>
    </location>
</feature>
<dbReference type="PROSITE" id="PS51257">
    <property type="entry name" value="PROKAR_LIPOPROTEIN"/>
    <property type="match status" value="1"/>
</dbReference>
<dbReference type="AlphaFoldDB" id="A0A0K1PZH5"/>
<evidence type="ECO:0000313" key="3">
    <source>
        <dbReference type="Proteomes" id="UP000064967"/>
    </source>
</evidence>
<evidence type="ECO:0000313" key="2">
    <source>
        <dbReference type="EMBL" id="AKU98928.1"/>
    </source>
</evidence>
<accession>A0A0K1PZH5</accession>
<protein>
    <submittedName>
        <fullName evidence="2">Uncharacterized protein</fullName>
    </submittedName>
</protein>
<dbReference type="STRING" id="1391654.AKJ09_05592"/>
<organism evidence="2 3">
    <name type="scientific">Labilithrix luteola</name>
    <dbReference type="NCBI Taxonomy" id="1391654"/>
    <lineage>
        <taxon>Bacteria</taxon>
        <taxon>Pseudomonadati</taxon>
        <taxon>Myxococcota</taxon>
        <taxon>Polyangia</taxon>
        <taxon>Polyangiales</taxon>
        <taxon>Labilitrichaceae</taxon>
        <taxon>Labilithrix</taxon>
    </lineage>
</organism>
<evidence type="ECO:0000256" key="1">
    <source>
        <dbReference type="SAM" id="MobiDB-lite"/>
    </source>
</evidence>
<dbReference type="KEGG" id="llu:AKJ09_05592"/>
<name>A0A0K1PZH5_9BACT</name>
<reference evidence="2 3" key="1">
    <citation type="submission" date="2015-08" db="EMBL/GenBank/DDBJ databases">
        <authorList>
            <person name="Babu N.S."/>
            <person name="Beckwith C.J."/>
            <person name="Beseler K.G."/>
            <person name="Brison A."/>
            <person name="Carone J.V."/>
            <person name="Caskin T.P."/>
            <person name="Diamond M."/>
            <person name="Durham M.E."/>
            <person name="Foxe J.M."/>
            <person name="Go M."/>
            <person name="Henderson B.A."/>
            <person name="Jones I.B."/>
            <person name="McGettigan J.A."/>
            <person name="Micheletti S.J."/>
            <person name="Nasrallah M.E."/>
            <person name="Ortiz D."/>
            <person name="Piller C.R."/>
            <person name="Privatt S.R."/>
            <person name="Schneider S.L."/>
            <person name="Sharp S."/>
            <person name="Smith T.C."/>
            <person name="Stanton J.D."/>
            <person name="Ullery H.E."/>
            <person name="Wilson R.J."/>
            <person name="Serrano M.G."/>
            <person name="Buck G."/>
            <person name="Lee V."/>
            <person name="Wang Y."/>
            <person name="Carvalho R."/>
            <person name="Voegtly L."/>
            <person name="Shi R."/>
            <person name="Duckworth R."/>
            <person name="Johnson A."/>
            <person name="Loviza R."/>
            <person name="Walstead R."/>
            <person name="Shah Z."/>
            <person name="Kiflezghi M."/>
            <person name="Wade K."/>
            <person name="Ball S.L."/>
            <person name="Bradley K.W."/>
            <person name="Asai D.J."/>
            <person name="Bowman C.A."/>
            <person name="Russell D.A."/>
            <person name="Pope W.H."/>
            <person name="Jacobs-Sera D."/>
            <person name="Hendrix R.W."/>
            <person name="Hatfull G.F."/>
        </authorList>
    </citation>
    <scope>NUCLEOTIDE SEQUENCE [LARGE SCALE GENOMIC DNA]</scope>
    <source>
        <strain evidence="2 3">DSM 27648</strain>
    </source>
</reference>